<dbReference type="Pfam" id="PF00931">
    <property type="entry name" value="NB-ARC"/>
    <property type="match status" value="1"/>
</dbReference>
<dbReference type="STRING" id="227321.Q5AQK4"/>
<dbReference type="InParanoid" id="Q5AQK4"/>
<dbReference type="RefSeq" id="XP_868808.1">
    <property type="nucleotide sequence ID" value="XM_863715.1"/>
</dbReference>
<dbReference type="AlphaFoldDB" id="Q5AQK4"/>
<dbReference type="HOGENOM" id="CLU_000288_125_3_1"/>
<dbReference type="PANTHER" id="PTHR46082">
    <property type="entry name" value="ATP/GTP-BINDING PROTEIN-RELATED"/>
    <property type="match status" value="1"/>
</dbReference>
<dbReference type="InterPro" id="IPR027417">
    <property type="entry name" value="P-loop_NTPase"/>
</dbReference>
<dbReference type="EMBL" id="BN001307">
    <property type="protein sequence ID" value="CBF84668.1"/>
    <property type="molecule type" value="Genomic_DNA"/>
</dbReference>
<dbReference type="Pfam" id="PF01048">
    <property type="entry name" value="PNP_UDP_1"/>
    <property type="match status" value="1"/>
</dbReference>
<protein>
    <recommendedName>
        <fullName evidence="2">AAA+ ATPase domain-containing protein</fullName>
    </recommendedName>
</protein>
<dbReference type="InterPro" id="IPR019734">
    <property type="entry name" value="TPR_rpt"/>
</dbReference>
<dbReference type="OMA" id="RNWMRKE"/>
<name>Q5AQK4_EMENI</name>
<dbReference type="InterPro" id="IPR011990">
    <property type="entry name" value="TPR-like_helical_dom_sf"/>
</dbReference>
<dbReference type="GO" id="GO:0009116">
    <property type="term" value="P:nucleoside metabolic process"/>
    <property type="evidence" value="ECO:0007669"/>
    <property type="project" value="InterPro"/>
</dbReference>
<dbReference type="SUPFAM" id="SSF52540">
    <property type="entry name" value="P-loop containing nucleoside triphosphate hydrolases"/>
    <property type="match status" value="1"/>
</dbReference>
<dbReference type="SMART" id="SM00382">
    <property type="entry name" value="AAA"/>
    <property type="match status" value="1"/>
</dbReference>
<dbReference type="InterPro" id="IPR053137">
    <property type="entry name" value="NLR-like"/>
</dbReference>
<dbReference type="SMART" id="SM00028">
    <property type="entry name" value="TPR"/>
    <property type="match status" value="7"/>
</dbReference>
<dbReference type="GeneID" id="3684018"/>
<proteinExistence type="predicted"/>
<gene>
    <name evidence="3" type="ORF">ANIA_09426</name>
</gene>
<evidence type="ECO:0000313" key="3">
    <source>
        <dbReference type="EMBL" id="CBF84668.1"/>
    </source>
</evidence>
<keyword evidence="4" id="KW-1185">Reference proteome</keyword>
<dbReference type="Pfam" id="PF13374">
    <property type="entry name" value="TPR_10"/>
    <property type="match status" value="4"/>
</dbReference>
<dbReference type="InterPro" id="IPR000845">
    <property type="entry name" value="Nucleoside_phosphorylase_d"/>
</dbReference>
<evidence type="ECO:0000259" key="2">
    <source>
        <dbReference type="SMART" id="SM00382"/>
    </source>
</evidence>
<dbReference type="SUPFAM" id="SSF48452">
    <property type="entry name" value="TPR-like"/>
    <property type="match status" value="1"/>
</dbReference>
<dbReference type="InterPro" id="IPR002182">
    <property type="entry name" value="NB-ARC"/>
</dbReference>
<organism evidence="3 4">
    <name type="scientific">Emericella nidulans (strain FGSC A4 / ATCC 38163 / CBS 112.46 / NRRL 194 / M139)</name>
    <name type="common">Aspergillus nidulans</name>
    <dbReference type="NCBI Taxonomy" id="227321"/>
    <lineage>
        <taxon>Eukaryota</taxon>
        <taxon>Fungi</taxon>
        <taxon>Dikarya</taxon>
        <taxon>Ascomycota</taxon>
        <taxon>Pezizomycotina</taxon>
        <taxon>Eurotiomycetes</taxon>
        <taxon>Eurotiomycetidae</taxon>
        <taxon>Eurotiales</taxon>
        <taxon>Aspergillaceae</taxon>
        <taxon>Aspergillus</taxon>
        <taxon>Aspergillus subgen. Nidulantes</taxon>
    </lineage>
</organism>
<dbReference type="Pfam" id="PF13176">
    <property type="entry name" value="TPR_7"/>
    <property type="match status" value="1"/>
</dbReference>
<dbReference type="Proteomes" id="UP000000560">
    <property type="component" value="Chromosome VII"/>
</dbReference>
<dbReference type="InterPro" id="IPR035994">
    <property type="entry name" value="Nucleoside_phosphorylase_sf"/>
</dbReference>
<dbReference type="Gene3D" id="3.40.50.1580">
    <property type="entry name" value="Nucleoside phosphorylase domain"/>
    <property type="match status" value="1"/>
</dbReference>
<dbReference type="KEGG" id="ani:ANIA_09426"/>
<evidence type="ECO:0000256" key="1">
    <source>
        <dbReference type="SAM" id="MobiDB-lite"/>
    </source>
</evidence>
<dbReference type="Gene3D" id="1.25.40.10">
    <property type="entry name" value="Tetratricopeptide repeat domain"/>
    <property type="match status" value="3"/>
</dbReference>
<dbReference type="SUPFAM" id="SSF53167">
    <property type="entry name" value="Purine and uridine phosphorylases"/>
    <property type="match status" value="1"/>
</dbReference>
<sequence length="1262" mass="143152">MRPKSRSDFTVAVICALPLEADAVEALFDEHYDRLGEYYGKQPGDANAYLNGRIGNHNVVLCYMPGIGKESAASVASSLQVSYTEIKLALVVGICGGAPSPPVYQEIFLGDVMISDSVIEYDFGRQYPGGFQQKSAVKDILGRPSQEIRALLNGLRAENARNEFQSQIREHLHVLQQRGAKWHRPYIKDILFNASYLHKHYSDAPAGCSCLRSNSPDEICEMALEEDCDSLGCDKKQAVRCRKTLENIQPSVYVGPIASADTVMKSGQYRDELVRKEKVIGFEMEGAGVWDNLPCIIIKGVCDYADSHKSKSWQAYAAATGASAAKAFLKYWMSANRKGANRSRNRHLVIPFGRNSRFVGRQDEIHKLESLIFMPDGPRKLAITGLGGVGKTQVALELAYRMRDREADCSIFWVPCTSYEVAEQALLSIAQRVEIQDTQPEKLKERLKTYFGQEDKNWLLIFDNADDMDMWTKGSNDTPPLKDFLPLNNQGHIIFTTRNRELAVDLASPYVMQVPELDRKTGMEFLEKSLCKDLLHDSHAMIRLLEQLTFLPLAISQATAYINKKGLKVSDYLTLLEEQETDVVELLSKDFGDDQRYTDVQNPVAKTWLISFKQIQKLDQLAVEYLLLMACINPRNIPQAFLPPRSKLQMSDALGLLNAFFFITIQPENGYISLHRLVHLATRNWMRKEGWFPLWITKTTDRLSSIFPHNDHANRQVWREYLPHALSLLRETEFHKHQEQYVDYIEKVGTCLDSDGRYNEAEKLQAQVIEARKKVLGPEHPSTLTSVHNLASTYRNQGRWSEAEELQEQVIKTWKQVLGLKHPFTLTSMGNLALIYWNRGRWKEAEELLAQVMENRKQVLGLVHPDTLASVHNLAATYLDRGRWKEAEELFVQLVETRKQVVGLEHPDTLTSMHNLASTYRNQGRWKEAEELLTHILEAWKRVMGSEHPSTLTSMHNLASIFWCQGRWKEAEELLTEVIETRKRVLGPEHPDTLSSLHNLASRYLDIGHWKEAEGLLAQVMETRKQVLGPAHPSTLTCMHNLASAYQNQGRLEEAEELQVRVMEAWKQVVGSKHPSTLTSMDNLATTYRKQGRWNEAEELQVQVMETWTQVLGPEHPDTLISMANLASLYYNQGQWNKAEKLQVQVMETRKQVLGPEHPHTLTSMLNLAFTFKNLGNNLDALRLIKGYAGLCNKVLGSNHPQAILSLSTLNEWESEAEQLTKGQKQQTLADTSSSLALPQSYAGEQGASELKTAGGKRRRLS</sequence>
<dbReference type="eggNOG" id="KOG1840">
    <property type="taxonomic scope" value="Eukaryota"/>
</dbReference>
<dbReference type="Gene3D" id="3.40.50.300">
    <property type="entry name" value="P-loop containing nucleotide triphosphate hydrolases"/>
    <property type="match status" value="1"/>
</dbReference>
<accession>Q5AQK4</accession>
<feature type="region of interest" description="Disordered" evidence="1">
    <location>
        <begin position="1224"/>
        <end position="1262"/>
    </location>
</feature>
<feature type="domain" description="AAA+ ATPase" evidence="2">
    <location>
        <begin position="377"/>
        <end position="518"/>
    </location>
</feature>
<dbReference type="InterPro" id="IPR003593">
    <property type="entry name" value="AAA+_ATPase"/>
</dbReference>
<accession>C8VLJ8</accession>
<dbReference type="GO" id="GO:0003824">
    <property type="term" value="F:catalytic activity"/>
    <property type="evidence" value="ECO:0007669"/>
    <property type="project" value="InterPro"/>
</dbReference>
<dbReference type="PRINTS" id="PR00381">
    <property type="entry name" value="KINESINLIGHT"/>
</dbReference>
<evidence type="ECO:0000313" key="4">
    <source>
        <dbReference type="Proteomes" id="UP000000560"/>
    </source>
</evidence>
<dbReference type="OrthoDB" id="1577640at2759"/>
<reference evidence="4" key="2">
    <citation type="journal article" date="2009" name="Fungal Genet. Biol.">
        <title>The 2008 update of the Aspergillus nidulans genome annotation: a community effort.</title>
        <authorList>
            <person name="Wortman J.R."/>
            <person name="Gilsenan J.M."/>
            <person name="Joardar V."/>
            <person name="Deegan J."/>
            <person name="Clutterbuck J."/>
            <person name="Andersen M.R."/>
            <person name="Archer D."/>
            <person name="Bencina M."/>
            <person name="Braus G."/>
            <person name="Coutinho P."/>
            <person name="von Dohren H."/>
            <person name="Doonan J."/>
            <person name="Driessen A.J."/>
            <person name="Durek P."/>
            <person name="Espeso E."/>
            <person name="Fekete E."/>
            <person name="Flipphi M."/>
            <person name="Estrada C.G."/>
            <person name="Geysens S."/>
            <person name="Goldman G."/>
            <person name="de Groot P.W."/>
            <person name="Hansen K."/>
            <person name="Harris S.D."/>
            <person name="Heinekamp T."/>
            <person name="Helmstaedt K."/>
            <person name="Henrissat B."/>
            <person name="Hofmann G."/>
            <person name="Homan T."/>
            <person name="Horio T."/>
            <person name="Horiuchi H."/>
            <person name="James S."/>
            <person name="Jones M."/>
            <person name="Karaffa L."/>
            <person name="Karanyi Z."/>
            <person name="Kato M."/>
            <person name="Keller N."/>
            <person name="Kelly D.E."/>
            <person name="Kiel J.A."/>
            <person name="Kim J.M."/>
            <person name="van der Klei I.J."/>
            <person name="Klis F.M."/>
            <person name="Kovalchuk A."/>
            <person name="Krasevec N."/>
            <person name="Kubicek C.P."/>
            <person name="Liu B."/>
            <person name="Maccabe A."/>
            <person name="Meyer V."/>
            <person name="Mirabito P."/>
            <person name="Miskei M."/>
            <person name="Mos M."/>
            <person name="Mullins J."/>
            <person name="Nelson D.R."/>
            <person name="Nielsen J."/>
            <person name="Oakley B.R."/>
            <person name="Osmani S.A."/>
            <person name="Pakula T."/>
            <person name="Paszewski A."/>
            <person name="Paulsen I."/>
            <person name="Pilsyk S."/>
            <person name="Pocsi I."/>
            <person name="Punt P.J."/>
            <person name="Ram A.F."/>
            <person name="Ren Q."/>
            <person name="Robellet X."/>
            <person name="Robson G."/>
            <person name="Seiboth B."/>
            <person name="van Solingen P."/>
            <person name="Specht T."/>
            <person name="Sun J."/>
            <person name="Taheri-Talesh N."/>
            <person name="Takeshita N."/>
            <person name="Ussery D."/>
            <person name="vanKuyk P.A."/>
            <person name="Visser H."/>
            <person name="van de Vondervoort P.J."/>
            <person name="de Vries R.P."/>
            <person name="Walton J."/>
            <person name="Xiang X."/>
            <person name="Xiong Y."/>
            <person name="Zeng A.P."/>
            <person name="Brandt B.W."/>
            <person name="Cornell M.J."/>
            <person name="van den Hondel C.A."/>
            <person name="Visser J."/>
            <person name="Oliver S.G."/>
            <person name="Turner G."/>
        </authorList>
    </citation>
    <scope>GENOME REANNOTATION</scope>
    <source>
        <strain evidence="4">FGSC A4 / ATCC 38163 / CBS 112.46 / NRRL 194 / M139</strain>
    </source>
</reference>
<reference evidence="4" key="1">
    <citation type="journal article" date="2005" name="Nature">
        <title>Sequencing of Aspergillus nidulans and comparative analysis with A. fumigatus and A. oryzae.</title>
        <authorList>
            <person name="Galagan J.E."/>
            <person name="Calvo S.E."/>
            <person name="Cuomo C."/>
            <person name="Ma L.J."/>
            <person name="Wortman J.R."/>
            <person name="Batzoglou S."/>
            <person name="Lee S.I."/>
            <person name="Basturkmen M."/>
            <person name="Spevak C.C."/>
            <person name="Clutterbuck J."/>
            <person name="Kapitonov V."/>
            <person name="Jurka J."/>
            <person name="Scazzocchio C."/>
            <person name="Farman M."/>
            <person name="Butler J."/>
            <person name="Purcell S."/>
            <person name="Harris S."/>
            <person name="Braus G.H."/>
            <person name="Draht O."/>
            <person name="Busch S."/>
            <person name="D'Enfert C."/>
            <person name="Bouchier C."/>
            <person name="Goldman G.H."/>
            <person name="Bell-Pedersen D."/>
            <person name="Griffiths-Jones S."/>
            <person name="Doonan J.H."/>
            <person name="Yu J."/>
            <person name="Vienken K."/>
            <person name="Pain A."/>
            <person name="Freitag M."/>
            <person name="Selker E.U."/>
            <person name="Archer D.B."/>
            <person name="Penalva M.A."/>
            <person name="Oakley B.R."/>
            <person name="Momany M."/>
            <person name="Tanaka T."/>
            <person name="Kumagai T."/>
            <person name="Asai K."/>
            <person name="Machida M."/>
            <person name="Nierman W.C."/>
            <person name="Denning D.W."/>
            <person name="Caddick M."/>
            <person name="Hynes M."/>
            <person name="Paoletti M."/>
            <person name="Fischer R."/>
            <person name="Miller B."/>
            <person name="Dyer P."/>
            <person name="Sachs M.S."/>
            <person name="Osmani S.A."/>
            <person name="Birren B.W."/>
        </authorList>
    </citation>
    <scope>NUCLEOTIDE SEQUENCE [LARGE SCALE GENOMIC DNA]</scope>
    <source>
        <strain evidence="4">FGSC A4 / ATCC 38163 / CBS 112.46 / NRRL 194 / M139</strain>
    </source>
</reference>
<dbReference type="Pfam" id="PF13424">
    <property type="entry name" value="TPR_12"/>
    <property type="match status" value="3"/>
</dbReference>
<feature type="compositionally biased region" description="Polar residues" evidence="1">
    <location>
        <begin position="1224"/>
        <end position="1238"/>
    </location>
</feature>
<dbReference type="PANTHER" id="PTHR46082:SF6">
    <property type="entry name" value="AAA+ ATPASE DOMAIN-CONTAINING PROTEIN-RELATED"/>
    <property type="match status" value="1"/>
</dbReference>
<dbReference type="GO" id="GO:0043531">
    <property type="term" value="F:ADP binding"/>
    <property type="evidence" value="ECO:0007669"/>
    <property type="project" value="InterPro"/>
</dbReference>